<dbReference type="InterPro" id="IPR020850">
    <property type="entry name" value="GED_dom"/>
</dbReference>
<dbReference type="GO" id="GO:0048312">
    <property type="term" value="P:intracellular distribution of mitochondria"/>
    <property type="evidence" value="ECO:0007669"/>
    <property type="project" value="TreeGrafter"/>
</dbReference>
<keyword evidence="3" id="KW-1185">Reference proteome</keyword>
<dbReference type="GO" id="GO:0005525">
    <property type="term" value="F:GTP binding"/>
    <property type="evidence" value="ECO:0007669"/>
    <property type="project" value="InterPro"/>
</dbReference>
<dbReference type="GO" id="GO:0016020">
    <property type="term" value="C:membrane"/>
    <property type="evidence" value="ECO:0007669"/>
    <property type="project" value="TreeGrafter"/>
</dbReference>
<proteinExistence type="predicted"/>
<dbReference type="PANTHER" id="PTHR11566">
    <property type="entry name" value="DYNAMIN"/>
    <property type="match status" value="1"/>
</dbReference>
<feature type="domain" description="GED" evidence="2">
    <location>
        <begin position="194"/>
        <end position="242"/>
    </location>
</feature>
<dbReference type="InterPro" id="IPR000375">
    <property type="entry name" value="Dynamin_stalk"/>
</dbReference>
<feature type="region of interest" description="Disordered" evidence="1">
    <location>
        <begin position="87"/>
        <end position="144"/>
    </location>
</feature>
<name>A0A915K0R1_ROMCU</name>
<feature type="compositionally biased region" description="Polar residues" evidence="1">
    <location>
        <begin position="87"/>
        <end position="96"/>
    </location>
</feature>
<protein>
    <submittedName>
        <fullName evidence="4">GED domain-containing protein</fullName>
    </submittedName>
</protein>
<dbReference type="GO" id="GO:0008017">
    <property type="term" value="F:microtubule binding"/>
    <property type="evidence" value="ECO:0007669"/>
    <property type="project" value="TreeGrafter"/>
</dbReference>
<dbReference type="PANTHER" id="PTHR11566:SF21">
    <property type="entry name" value="DYNAMIN RELATED PROTEIN 1, ISOFORM A"/>
    <property type="match status" value="1"/>
</dbReference>
<evidence type="ECO:0000313" key="4">
    <source>
        <dbReference type="WBParaSite" id="nRc.2.0.1.t31899-RA"/>
    </source>
</evidence>
<dbReference type="GO" id="GO:0006897">
    <property type="term" value="P:endocytosis"/>
    <property type="evidence" value="ECO:0007669"/>
    <property type="project" value="TreeGrafter"/>
</dbReference>
<accession>A0A915K0R1</accession>
<dbReference type="GO" id="GO:0005874">
    <property type="term" value="C:microtubule"/>
    <property type="evidence" value="ECO:0007669"/>
    <property type="project" value="TreeGrafter"/>
</dbReference>
<dbReference type="InterPro" id="IPR003130">
    <property type="entry name" value="GED"/>
</dbReference>
<organism evidence="3 4">
    <name type="scientific">Romanomermis culicivorax</name>
    <name type="common">Nematode worm</name>
    <dbReference type="NCBI Taxonomy" id="13658"/>
    <lineage>
        <taxon>Eukaryota</taxon>
        <taxon>Metazoa</taxon>
        <taxon>Ecdysozoa</taxon>
        <taxon>Nematoda</taxon>
        <taxon>Enoplea</taxon>
        <taxon>Dorylaimia</taxon>
        <taxon>Mermithida</taxon>
        <taxon>Mermithoidea</taxon>
        <taxon>Mermithidae</taxon>
        <taxon>Romanomermis</taxon>
    </lineage>
</organism>
<evidence type="ECO:0000256" key="1">
    <source>
        <dbReference type="SAM" id="MobiDB-lite"/>
    </source>
</evidence>
<evidence type="ECO:0000313" key="3">
    <source>
        <dbReference type="Proteomes" id="UP000887565"/>
    </source>
</evidence>
<sequence length="242" mass="26674">MQRIIQHCGTQIQQEMLRFPKLYEKIVDVVTAVLRRRLPVANTMVENLVAIELAYINTKHPDFGDAELVALLSTNASAREVSKRMATSTTVAQPQTVHGLPHGKLTAQNDPHSSQLVQPTSAPSSNITSPKHGNTPATNAEDATHAAQNGDPIQLMNGDVNPLTISKEQKVGLSVAVIRTDQTTNEAGIINRNSIFLERLIRNYFLIVRKAIQDAVPKSIMHFLVNFVKLLEELCIVTSTIR</sequence>
<dbReference type="Pfam" id="PF01031">
    <property type="entry name" value="Dynamin_M"/>
    <property type="match status" value="1"/>
</dbReference>
<dbReference type="Pfam" id="PF02212">
    <property type="entry name" value="GED"/>
    <property type="match status" value="1"/>
</dbReference>
<dbReference type="AlphaFoldDB" id="A0A915K0R1"/>
<dbReference type="OMA" id="SWKIWAR"/>
<reference evidence="4" key="1">
    <citation type="submission" date="2022-11" db="UniProtKB">
        <authorList>
            <consortium name="WormBaseParasite"/>
        </authorList>
    </citation>
    <scope>IDENTIFICATION</scope>
</reference>
<dbReference type="Proteomes" id="UP000887565">
    <property type="component" value="Unplaced"/>
</dbReference>
<dbReference type="PROSITE" id="PS51388">
    <property type="entry name" value="GED"/>
    <property type="match status" value="1"/>
</dbReference>
<dbReference type="WBParaSite" id="nRc.2.0.1.t31899-RA">
    <property type="protein sequence ID" value="nRc.2.0.1.t31899-RA"/>
    <property type="gene ID" value="nRc.2.0.1.g31899"/>
</dbReference>
<dbReference type="InterPro" id="IPR022812">
    <property type="entry name" value="Dynamin"/>
</dbReference>
<dbReference type="GO" id="GO:0016559">
    <property type="term" value="P:peroxisome fission"/>
    <property type="evidence" value="ECO:0007669"/>
    <property type="project" value="TreeGrafter"/>
</dbReference>
<dbReference type="Gene3D" id="1.20.120.1240">
    <property type="entry name" value="Dynamin, middle domain"/>
    <property type="match status" value="1"/>
</dbReference>
<dbReference type="GO" id="GO:0000266">
    <property type="term" value="P:mitochondrial fission"/>
    <property type="evidence" value="ECO:0007669"/>
    <property type="project" value="TreeGrafter"/>
</dbReference>
<dbReference type="GO" id="GO:0003924">
    <property type="term" value="F:GTPase activity"/>
    <property type="evidence" value="ECO:0007669"/>
    <property type="project" value="InterPro"/>
</dbReference>
<dbReference type="GO" id="GO:0005739">
    <property type="term" value="C:mitochondrion"/>
    <property type="evidence" value="ECO:0007669"/>
    <property type="project" value="TreeGrafter"/>
</dbReference>
<evidence type="ECO:0000259" key="2">
    <source>
        <dbReference type="PROSITE" id="PS51388"/>
    </source>
</evidence>
<feature type="compositionally biased region" description="Polar residues" evidence="1">
    <location>
        <begin position="106"/>
        <end position="138"/>
    </location>
</feature>